<dbReference type="GeneID" id="97392219"/>
<dbReference type="GO" id="GO:0004674">
    <property type="term" value="F:protein serine/threonine kinase activity"/>
    <property type="evidence" value="ECO:0007669"/>
    <property type="project" value="UniProtKB-EC"/>
</dbReference>
<dbReference type="EC" id="2.7.11.1" evidence="5"/>
<feature type="domain" description="HTH luxR-type" evidence="4">
    <location>
        <begin position="766"/>
        <end position="831"/>
    </location>
</feature>
<evidence type="ECO:0000259" key="4">
    <source>
        <dbReference type="PROSITE" id="PS50043"/>
    </source>
</evidence>
<dbReference type="Pfam" id="PF25873">
    <property type="entry name" value="WHD_MalT"/>
    <property type="match status" value="1"/>
</dbReference>
<evidence type="ECO:0000313" key="6">
    <source>
        <dbReference type="Proteomes" id="UP000095492"/>
    </source>
</evidence>
<dbReference type="Proteomes" id="UP000095492">
    <property type="component" value="Unassembled WGS sequence"/>
</dbReference>
<evidence type="ECO:0000256" key="1">
    <source>
        <dbReference type="ARBA" id="ARBA00023015"/>
    </source>
</evidence>
<evidence type="ECO:0000256" key="3">
    <source>
        <dbReference type="ARBA" id="ARBA00023163"/>
    </source>
</evidence>
<protein>
    <submittedName>
        <fullName evidence="5">Serine/threonine-protein kinase pknK</fullName>
        <ecNumber evidence="5">2.7.11.1</ecNumber>
    </submittedName>
</protein>
<proteinExistence type="predicted"/>
<dbReference type="InterPro" id="IPR036388">
    <property type="entry name" value="WH-like_DNA-bd_sf"/>
</dbReference>
<dbReference type="Gene3D" id="1.10.10.10">
    <property type="entry name" value="Winged helix-like DNA-binding domain superfamily/Winged helix DNA-binding domain"/>
    <property type="match status" value="1"/>
</dbReference>
<dbReference type="SUPFAM" id="SSF52540">
    <property type="entry name" value="P-loop containing nucleoside triphosphate hydrolases"/>
    <property type="match status" value="1"/>
</dbReference>
<evidence type="ECO:0000256" key="2">
    <source>
        <dbReference type="ARBA" id="ARBA00023125"/>
    </source>
</evidence>
<dbReference type="RefSeq" id="WP_055290641.1">
    <property type="nucleotide sequence ID" value="NZ_CP173382.1"/>
</dbReference>
<gene>
    <name evidence="5" type="primary">pknK</name>
    <name evidence="5" type="ORF">ERS852448_02373</name>
</gene>
<keyword evidence="5" id="KW-0808">Transferase</keyword>
<keyword evidence="1" id="KW-0805">Transcription regulation</keyword>
<dbReference type="PANTHER" id="PTHR44688:SF16">
    <property type="entry name" value="DNA-BINDING TRANSCRIPTIONAL ACTIVATOR DEVR_DOSR"/>
    <property type="match status" value="1"/>
</dbReference>
<accession>A0A173V0U9</accession>
<dbReference type="STRING" id="39490.ERS852448_02373"/>
<dbReference type="AlphaFoldDB" id="A0A173V0U9"/>
<sequence>MPKGRNHLNTIYISERLQECLRPISQCALTTVTAPMGYGKTTAVNWYLSRQLKAEQAVQVRISIYSDNLLIFWKSVQQAFAFAGLDFLDGCECPDDVASAGFLIDTICYALRGSSVYYIFIDDFHLLTDARVADFLCDLANRLPENVHLITASRGRLLSGEAVLRLGGKLCQIEMENLCLNHTELSVYTHRCGMELSEQQIDRLLHTSEGWFSAVYLNLCAFSKYGQLPDRKSDIYEMFATAMIDPLPEEYREFLTVMGLADEFTLEMARRITGLAGAEEILVTLTEQNAFVTRLPDNRSFRFHHMMKECTERAFATLEKGKQRRYRNRYGAWYEAEHLYLHALKFYWKNRDYDAILRVIQNDAGILLASMKPAEVSEFLEQCPEPVLKQHPLALLVLMRRMFTWRQIPTMMKLKELLMAAIAEQPEMTAQERGNLLGECDLIMSFLMYNDITKMSQFHRSASARMSRPAISIRNEGGWTFGSPSVLMMFHRTPGDLEKELVEMNDCMPHYYRITNGHGQGAERIMNAEAEFLQGRFVDAQICLENTYVHIAENGQKNMVLCCDFLALRLALCTELSLSYTIAERRKELLRRHNITWVTLFDSVCAYYYALSGQITQIPVLFREHQLSTVNFLAPGKPMMELIENQVYLAQQEYAKVIGRSEGLLAVCEAMHYALVALHVQIQTAAAYECLGKRTEARNCLKRALQIALPDQFYLPFVENYEYLEELLQREIQTADAAEHVFLTKVTELGKNCQKRYGALRKTHMFPKIAAELTEQEQRIIELLAERLSNREIAEKLFLSEGTIKQYINRIYAKLQISGDVRTKRRQLIELLTAE</sequence>
<dbReference type="Pfam" id="PF00196">
    <property type="entry name" value="GerE"/>
    <property type="match status" value="1"/>
</dbReference>
<dbReference type="EMBL" id="CYYA01000018">
    <property type="protein sequence ID" value="CUN20196.1"/>
    <property type="molecule type" value="Genomic_DNA"/>
</dbReference>
<dbReference type="InterPro" id="IPR027417">
    <property type="entry name" value="P-loop_NTPase"/>
</dbReference>
<evidence type="ECO:0000313" key="5">
    <source>
        <dbReference type="EMBL" id="CUN20196.1"/>
    </source>
</evidence>
<keyword evidence="2" id="KW-0238">DNA-binding</keyword>
<dbReference type="GO" id="GO:0006355">
    <property type="term" value="P:regulation of DNA-templated transcription"/>
    <property type="evidence" value="ECO:0007669"/>
    <property type="project" value="InterPro"/>
</dbReference>
<dbReference type="GO" id="GO:0003677">
    <property type="term" value="F:DNA binding"/>
    <property type="evidence" value="ECO:0007669"/>
    <property type="project" value="UniProtKB-KW"/>
</dbReference>
<dbReference type="InterPro" id="IPR059106">
    <property type="entry name" value="WHD_MalT"/>
</dbReference>
<dbReference type="SUPFAM" id="SSF46894">
    <property type="entry name" value="C-terminal effector domain of the bipartite response regulators"/>
    <property type="match status" value="1"/>
</dbReference>
<name>A0A173V0U9_EUBRA</name>
<reference evidence="5 6" key="1">
    <citation type="submission" date="2015-09" db="EMBL/GenBank/DDBJ databases">
        <authorList>
            <consortium name="Pathogen Informatics"/>
        </authorList>
    </citation>
    <scope>NUCLEOTIDE SEQUENCE [LARGE SCALE GENOMIC DNA]</scope>
    <source>
        <strain evidence="5 6">2789STDY5608891</strain>
    </source>
</reference>
<keyword evidence="3" id="KW-0804">Transcription</keyword>
<organism evidence="5 6">
    <name type="scientific">Eubacterium ramulus</name>
    <dbReference type="NCBI Taxonomy" id="39490"/>
    <lineage>
        <taxon>Bacteria</taxon>
        <taxon>Bacillati</taxon>
        <taxon>Bacillota</taxon>
        <taxon>Clostridia</taxon>
        <taxon>Eubacteriales</taxon>
        <taxon>Eubacteriaceae</taxon>
        <taxon>Eubacterium</taxon>
    </lineage>
</organism>
<dbReference type="InterPro" id="IPR000792">
    <property type="entry name" value="Tscrpt_reg_LuxR_C"/>
</dbReference>
<dbReference type="CDD" id="cd06170">
    <property type="entry name" value="LuxR_C_like"/>
    <property type="match status" value="1"/>
</dbReference>
<dbReference type="PROSITE" id="PS50043">
    <property type="entry name" value="HTH_LUXR_2"/>
    <property type="match status" value="1"/>
</dbReference>
<keyword evidence="5" id="KW-0418">Kinase</keyword>
<dbReference type="OrthoDB" id="9779069at2"/>
<dbReference type="SMART" id="SM00421">
    <property type="entry name" value="HTH_LUXR"/>
    <property type="match status" value="1"/>
</dbReference>
<dbReference type="PRINTS" id="PR00038">
    <property type="entry name" value="HTHLUXR"/>
</dbReference>
<dbReference type="InterPro" id="IPR016032">
    <property type="entry name" value="Sig_transdc_resp-reg_C-effctor"/>
</dbReference>
<dbReference type="Gene3D" id="1.25.40.10">
    <property type="entry name" value="Tetratricopeptide repeat domain"/>
    <property type="match status" value="1"/>
</dbReference>
<dbReference type="InterPro" id="IPR011990">
    <property type="entry name" value="TPR-like_helical_dom_sf"/>
</dbReference>
<dbReference type="PANTHER" id="PTHR44688">
    <property type="entry name" value="DNA-BINDING TRANSCRIPTIONAL ACTIVATOR DEVR_DOSR"/>
    <property type="match status" value="1"/>
</dbReference>